<proteinExistence type="predicted"/>
<keyword evidence="2" id="KW-1185">Reference proteome</keyword>
<organism evidence="1 2">
    <name type="scientific">Thalassiosira oceanica</name>
    <name type="common">Marine diatom</name>
    <dbReference type="NCBI Taxonomy" id="159749"/>
    <lineage>
        <taxon>Eukaryota</taxon>
        <taxon>Sar</taxon>
        <taxon>Stramenopiles</taxon>
        <taxon>Ochrophyta</taxon>
        <taxon>Bacillariophyta</taxon>
        <taxon>Coscinodiscophyceae</taxon>
        <taxon>Thalassiosirophycidae</taxon>
        <taxon>Thalassiosirales</taxon>
        <taxon>Thalassiosiraceae</taxon>
        <taxon>Thalassiosira</taxon>
    </lineage>
</organism>
<sequence>TLGFAHFFTRHIRGATPTWECHKEVSNLWGRSVRNQLWEQPSFLPTEKKLHDHPHRSGLCCERTFTLSSASTATKATSSKVGNIFESRLIVIDEFIPAAASSDL</sequence>
<name>K0R4G7_THAOC</name>
<evidence type="ECO:0000313" key="1">
    <source>
        <dbReference type="EMBL" id="EJK47993.1"/>
    </source>
</evidence>
<dbReference type="EMBL" id="AGNL01046396">
    <property type="protein sequence ID" value="EJK47993.1"/>
    <property type="molecule type" value="Genomic_DNA"/>
</dbReference>
<accession>K0R4G7</accession>
<comment type="caution">
    <text evidence="1">The sequence shown here is derived from an EMBL/GenBank/DDBJ whole genome shotgun (WGS) entry which is preliminary data.</text>
</comment>
<feature type="non-terminal residue" evidence="1">
    <location>
        <position position="1"/>
    </location>
</feature>
<reference evidence="1 2" key="1">
    <citation type="journal article" date="2012" name="Genome Biol.">
        <title>Genome and low-iron response of an oceanic diatom adapted to chronic iron limitation.</title>
        <authorList>
            <person name="Lommer M."/>
            <person name="Specht M."/>
            <person name="Roy A.S."/>
            <person name="Kraemer L."/>
            <person name="Andreson R."/>
            <person name="Gutowska M.A."/>
            <person name="Wolf J."/>
            <person name="Bergner S.V."/>
            <person name="Schilhabel M.B."/>
            <person name="Klostermeier U.C."/>
            <person name="Beiko R.G."/>
            <person name="Rosenstiel P."/>
            <person name="Hippler M."/>
            <person name="Laroche J."/>
        </authorList>
    </citation>
    <scope>NUCLEOTIDE SEQUENCE [LARGE SCALE GENOMIC DNA]</scope>
    <source>
        <strain evidence="1 2">CCMP1005</strain>
    </source>
</reference>
<dbReference type="AlphaFoldDB" id="K0R4G7"/>
<evidence type="ECO:0000313" key="2">
    <source>
        <dbReference type="Proteomes" id="UP000266841"/>
    </source>
</evidence>
<protein>
    <submittedName>
        <fullName evidence="1">Uncharacterized protein</fullName>
    </submittedName>
</protein>
<dbReference type="Proteomes" id="UP000266841">
    <property type="component" value="Unassembled WGS sequence"/>
</dbReference>
<gene>
    <name evidence="1" type="ORF">THAOC_33247</name>
</gene>